<reference evidence="5 6" key="1">
    <citation type="submission" date="2018-10" db="EMBL/GenBank/DDBJ databases">
        <title>Genomic Encyclopedia of Archaeal and Bacterial Type Strains, Phase II (KMG-II): from individual species to whole genera.</title>
        <authorList>
            <person name="Goeker M."/>
        </authorList>
    </citation>
    <scope>NUCLEOTIDE SEQUENCE [LARGE SCALE GENOMIC DNA]</scope>
    <source>
        <strain evidence="5 6">DSM 18602</strain>
    </source>
</reference>
<gene>
    <name evidence="5" type="ORF">BDD43_3150</name>
</gene>
<dbReference type="OrthoDB" id="9767561at2"/>
<evidence type="ECO:0000256" key="3">
    <source>
        <dbReference type="PIRSR" id="PIRSR601613-1"/>
    </source>
</evidence>
<dbReference type="Gene3D" id="3.50.50.60">
    <property type="entry name" value="FAD/NAD(P)-binding domain"/>
    <property type="match status" value="1"/>
</dbReference>
<feature type="binding site" evidence="3">
    <location>
        <begin position="34"/>
        <end position="35"/>
    </location>
    <ligand>
        <name>FAD</name>
        <dbReference type="ChEBI" id="CHEBI:57692"/>
    </ligand>
</feature>
<dbReference type="InterPro" id="IPR002937">
    <property type="entry name" value="Amino_oxidase"/>
</dbReference>
<dbReference type="InterPro" id="IPR036188">
    <property type="entry name" value="FAD/NAD-bd_sf"/>
</dbReference>
<feature type="domain" description="Amine oxidase" evidence="4">
    <location>
        <begin position="14"/>
        <end position="411"/>
    </location>
</feature>
<evidence type="ECO:0000313" key="6">
    <source>
        <dbReference type="Proteomes" id="UP000268007"/>
    </source>
</evidence>
<dbReference type="RefSeq" id="WP_121198497.1">
    <property type="nucleotide sequence ID" value="NZ_RBKU01000001.1"/>
</dbReference>
<accession>A0A495J2U3</accession>
<dbReference type="Pfam" id="PF01593">
    <property type="entry name" value="Amino_oxidase"/>
    <property type="match status" value="1"/>
</dbReference>
<dbReference type="EMBL" id="RBKU01000001">
    <property type="protein sequence ID" value="RKR82952.1"/>
    <property type="molecule type" value="Genomic_DNA"/>
</dbReference>
<comment type="caution">
    <text evidence="5">The sequence shown here is derived from an EMBL/GenBank/DDBJ whole genome shotgun (WGS) entry which is preliminary data.</text>
</comment>
<comment type="cofactor">
    <cofactor evidence="1">
        <name>FAD</name>
        <dbReference type="ChEBI" id="CHEBI:57692"/>
    </cofactor>
</comment>
<dbReference type="GO" id="GO:0016491">
    <property type="term" value="F:oxidoreductase activity"/>
    <property type="evidence" value="ECO:0007669"/>
    <property type="project" value="UniProtKB-KW"/>
</dbReference>
<organism evidence="5 6">
    <name type="scientific">Mucilaginibacter gracilis</name>
    <dbReference type="NCBI Taxonomy" id="423350"/>
    <lineage>
        <taxon>Bacteria</taxon>
        <taxon>Pseudomonadati</taxon>
        <taxon>Bacteroidota</taxon>
        <taxon>Sphingobacteriia</taxon>
        <taxon>Sphingobacteriales</taxon>
        <taxon>Sphingobacteriaceae</taxon>
        <taxon>Mucilaginibacter</taxon>
    </lineage>
</organism>
<evidence type="ECO:0000256" key="2">
    <source>
        <dbReference type="ARBA" id="ARBA00023002"/>
    </source>
</evidence>
<dbReference type="Proteomes" id="UP000268007">
    <property type="component" value="Unassembled WGS sequence"/>
</dbReference>
<evidence type="ECO:0000259" key="4">
    <source>
        <dbReference type="Pfam" id="PF01593"/>
    </source>
</evidence>
<keyword evidence="2" id="KW-0560">Oxidoreductase</keyword>
<protein>
    <submittedName>
        <fullName evidence="5">Flavin-dependent amine oxidoreductase</fullName>
    </submittedName>
</protein>
<evidence type="ECO:0000256" key="1">
    <source>
        <dbReference type="ARBA" id="ARBA00001974"/>
    </source>
</evidence>
<name>A0A495J2U3_9SPHI</name>
<dbReference type="InterPro" id="IPR001613">
    <property type="entry name" value="Flavin_amine_oxidase"/>
</dbReference>
<feature type="binding site" evidence="3">
    <location>
        <position position="225"/>
    </location>
    <ligand>
        <name>FAD</name>
        <dbReference type="ChEBI" id="CHEBI:57692"/>
    </ligand>
</feature>
<dbReference type="AlphaFoldDB" id="A0A495J2U3"/>
<proteinExistence type="predicted"/>
<keyword evidence="6" id="KW-1185">Reference proteome</keyword>
<evidence type="ECO:0000313" key="5">
    <source>
        <dbReference type="EMBL" id="RKR82952.1"/>
    </source>
</evidence>
<dbReference type="PANTHER" id="PTHR42841">
    <property type="entry name" value="AMINE OXIDASE"/>
    <property type="match status" value="1"/>
</dbReference>
<sequence>MENNADVIIIGAGLAGLTAARVLKEAGKSVLIIEASDAVGGRVRTDEVNGFLLDRGFQVLLTAYPETKRFLDYEALQLCSFDPGALLLSEGGVSKIGDPLRQPTALISTLFSSAGTFADKMRMLRLKIKLSRKSIEEIFSEKEIATIDYLKKEGFSETILSNFFKPFMAGIFLEYQLSTSSRMFEFVFKMFSEGDAAIPAKGMGMIPFQLASGLSANEIIFNHKVEQILGNTVTTVSGTTYQANYILIATNQISLPAPYQQVVTKYRSVTNMYFTASQKPYTSPLIALNTLNGKLVNNIAVMNQISPGYSTNGDALISLSLIGNHAEANETELQERVRAELKRWYPEADKWKHLKTYHINYALPDDDEVSNEPKNKTIRLIAQCFICGDHLMNGSINAAMRSGRLAAESIIKTIKLKDDWQRFF</sequence>
<dbReference type="PRINTS" id="PR00757">
    <property type="entry name" value="AMINEOXDASEF"/>
</dbReference>
<dbReference type="SUPFAM" id="SSF51905">
    <property type="entry name" value="FAD/NAD(P)-binding domain"/>
    <property type="match status" value="1"/>
</dbReference>